<dbReference type="Proteomes" id="UP001596142">
    <property type="component" value="Unassembled WGS sequence"/>
</dbReference>
<dbReference type="InterPro" id="IPR038148">
    <property type="entry name" value="Tn1545/Tn916_Xis"/>
</dbReference>
<dbReference type="RefSeq" id="WP_385943603.1">
    <property type="nucleotide sequence ID" value="NZ_JBHSPG010000010.1"/>
</dbReference>
<evidence type="ECO:0000313" key="2">
    <source>
        <dbReference type="EMBL" id="MFC5713831.1"/>
    </source>
</evidence>
<dbReference type="InterPro" id="IPR009061">
    <property type="entry name" value="DNA-bd_dom_put_sf"/>
</dbReference>
<proteinExistence type="predicted"/>
<sequence length="86" mass="10173">MEIPEGKVLVDQAKLKEAIQELLVEVWEENDHQELLTIQEAANYLKISVPTVRKLIAKNEIPYFKKGQVIRLNRWDLKKWIKFNSL</sequence>
<feature type="domain" description="Helix-turn-helix" evidence="1">
    <location>
        <begin position="35"/>
        <end position="82"/>
    </location>
</feature>
<evidence type="ECO:0000259" key="1">
    <source>
        <dbReference type="Pfam" id="PF12728"/>
    </source>
</evidence>
<organism evidence="2 3">
    <name type="scientific">Thalassorhabdus alkalitolerans</name>
    <dbReference type="NCBI Taxonomy" id="2282697"/>
    <lineage>
        <taxon>Bacteria</taxon>
        <taxon>Bacillati</taxon>
        <taxon>Bacillota</taxon>
        <taxon>Bacilli</taxon>
        <taxon>Bacillales</taxon>
        <taxon>Bacillaceae</taxon>
        <taxon>Thalassorhabdus</taxon>
    </lineage>
</organism>
<dbReference type="SUPFAM" id="SSF46955">
    <property type="entry name" value="Putative DNA-binding domain"/>
    <property type="match status" value="1"/>
</dbReference>
<name>A0ABW0YQY0_9BACI</name>
<dbReference type="InterPro" id="IPR041657">
    <property type="entry name" value="HTH_17"/>
</dbReference>
<dbReference type="InterPro" id="IPR010093">
    <property type="entry name" value="SinI_DNA-bd"/>
</dbReference>
<comment type="caution">
    <text evidence="2">The sequence shown here is derived from an EMBL/GenBank/DDBJ whole genome shotgun (WGS) entry which is preliminary data.</text>
</comment>
<evidence type="ECO:0000313" key="3">
    <source>
        <dbReference type="Proteomes" id="UP001596142"/>
    </source>
</evidence>
<dbReference type="Pfam" id="PF12728">
    <property type="entry name" value="HTH_17"/>
    <property type="match status" value="1"/>
</dbReference>
<keyword evidence="3" id="KW-1185">Reference proteome</keyword>
<reference evidence="3" key="1">
    <citation type="journal article" date="2019" name="Int. J. Syst. Evol. Microbiol.">
        <title>The Global Catalogue of Microorganisms (GCM) 10K type strain sequencing project: providing services to taxonomists for standard genome sequencing and annotation.</title>
        <authorList>
            <consortium name="The Broad Institute Genomics Platform"/>
            <consortium name="The Broad Institute Genome Sequencing Center for Infectious Disease"/>
            <person name="Wu L."/>
            <person name="Ma J."/>
        </authorList>
    </citation>
    <scope>NUCLEOTIDE SEQUENCE [LARGE SCALE GENOMIC DNA]</scope>
    <source>
        <strain evidence="3">CECT 7184</strain>
    </source>
</reference>
<gene>
    <name evidence="2" type="ORF">ACFPU1_13740</name>
</gene>
<protein>
    <submittedName>
        <fullName evidence="2">Helix-turn-helix domain-containing protein</fullName>
    </submittedName>
</protein>
<dbReference type="Gene3D" id="3.90.105.50">
    <property type="match status" value="1"/>
</dbReference>
<dbReference type="NCBIfam" id="TIGR01764">
    <property type="entry name" value="excise"/>
    <property type="match status" value="1"/>
</dbReference>
<accession>A0ABW0YQY0</accession>
<dbReference type="EMBL" id="JBHSOZ010000007">
    <property type="protein sequence ID" value="MFC5713831.1"/>
    <property type="molecule type" value="Genomic_DNA"/>
</dbReference>